<comment type="caution">
    <text evidence="3">The sequence shown here is derived from an EMBL/GenBank/DDBJ whole genome shotgun (WGS) entry which is preliminary data.</text>
</comment>
<proteinExistence type="predicted"/>
<feature type="domain" description="DUF83" evidence="2">
    <location>
        <begin position="65"/>
        <end position="166"/>
    </location>
</feature>
<reference evidence="3" key="1">
    <citation type="journal article" date="2015" name="Nature">
        <title>Complex archaea that bridge the gap between prokaryotes and eukaryotes.</title>
        <authorList>
            <person name="Spang A."/>
            <person name="Saw J.H."/>
            <person name="Jorgensen S.L."/>
            <person name="Zaremba-Niedzwiedzka K."/>
            <person name="Martijn J."/>
            <person name="Lind A.E."/>
            <person name="van Eijk R."/>
            <person name="Schleper C."/>
            <person name="Guy L."/>
            <person name="Ettema T.J."/>
        </authorList>
    </citation>
    <scope>NUCLEOTIDE SEQUENCE</scope>
</reference>
<dbReference type="AlphaFoldDB" id="A0A0F9G1C7"/>
<sequence>SNAGQFDAPAGIDVDGHENVYVADFNNHRIQKFNSHGRFLKAWGRQGRGVGGELYYPTRVKGDPAGKPDLVGLNESEALIVEVKSGKQRESDAWQVLIYWFALKIDWLKDTGLTIKGEVAYKGGVTRKVEALSPLKSKAIADLLKVVTGDDEPPTTPGKWDCEYCEIIGCTARFQAAEAADASGVF</sequence>
<evidence type="ECO:0000313" key="3">
    <source>
        <dbReference type="EMBL" id="KKL92458.1"/>
    </source>
</evidence>
<organism evidence="3">
    <name type="scientific">marine sediment metagenome</name>
    <dbReference type="NCBI Taxonomy" id="412755"/>
    <lineage>
        <taxon>unclassified sequences</taxon>
        <taxon>metagenomes</taxon>
        <taxon>ecological metagenomes</taxon>
    </lineage>
</organism>
<dbReference type="Pfam" id="PF01436">
    <property type="entry name" value="NHL"/>
    <property type="match status" value="1"/>
</dbReference>
<feature type="non-terminal residue" evidence="3">
    <location>
        <position position="1"/>
    </location>
</feature>
<gene>
    <name evidence="3" type="ORF">LCGC14_1884450</name>
</gene>
<evidence type="ECO:0000259" key="2">
    <source>
        <dbReference type="Pfam" id="PF01930"/>
    </source>
</evidence>
<name>A0A0F9G1C7_9ZZZZ</name>
<dbReference type="Gene3D" id="2.120.10.30">
    <property type="entry name" value="TolB, C-terminal domain"/>
    <property type="match status" value="1"/>
</dbReference>
<keyword evidence="1" id="KW-0677">Repeat</keyword>
<dbReference type="InterPro" id="IPR001258">
    <property type="entry name" value="NHL_repeat"/>
</dbReference>
<evidence type="ECO:0000256" key="1">
    <source>
        <dbReference type="ARBA" id="ARBA00022737"/>
    </source>
</evidence>
<accession>A0A0F9G1C7</accession>
<dbReference type="InterPro" id="IPR011042">
    <property type="entry name" value="6-blade_b-propeller_TolB-like"/>
</dbReference>
<dbReference type="EMBL" id="LAZR01019457">
    <property type="protein sequence ID" value="KKL92458.1"/>
    <property type="molecule type" value="Genomic_DNA"/>
</dbReference>
<dbReference type="Pfam" id="PF01930">
    <property type="entry name" value="Cas_Cas4"/>
    <property type="match status" value="1"/>
</dbReference>
<protein>
    <recommendedName>
        <fullName evidence="2">DUF83 domain-containing protein</fullName>
    </recommendedName>
</protein>
<dbReference type="InterPro" id="IPR022765">
    <property type="entry name" value="Dna2/Cas4_DUF83"/>
</dbReference>
<dbReference type="SUPFAM" id="SSF101898">
    <property type="entry name" value="NHL repeat"/>
    <property type="match status" value="1"/>
</dbReference>
<dbReference type="PROSITE" id="PS51125">
    <property type="entry name" value="NHL"/>
    <property type="match status" value="1"/>
</dbReference>